<dbReference type="Proteomes" id="UP001596317">
    <property type="component" value="Unassembled WGS sequence"/>
</dbReference>
<accession>A0ABW1ZG69</accession>
<evidence type="ECO:0000313" key="2">
    <source>
        <dbReference type="Proteomes" id="UP001596317"/>
    </source>
</evidence>
<keyword evidence="2" id="KW-1185">Reference proteome</keyword>
<evidence type="ECO:0000313" key="1">
    <source>
        <dbReference type="EMBL" id="MFC6659342.1"/>
    </source>
</evidence>
<dbReference type="EMBL" id="JBHSWB010000001">
    <property type="protein sequence ID" value="MFC6659342.1"/>
    <property type="molecule type" value="Genomic_DNA"/>
</dbReference>
<dbReference type="RefSeq" id="WP_224604454.1">
    <property type="nucleotide sequence ID" value="NZ_JAIQXV010000001.1"/>
</dbReference>
<name>A0ABW1ZG69_9DEIO</name>
<organism evidence="1 2">
    <name type="scientific">Deinococcus multiflagellatus</name>
    <dbReference type="NCBI Taxonomy" id="1656887"/>
    <lineage>
        <taxon>Bacteria</taxon>
        <taxon>Thermotogati</taxon>
        <taxon>Deinococcota</taxon>
        <taxon>Deinococci</taxon>
        <taxon>Deinococcales</taxon>
        <taxon>Deinococcaceae</taxon>
        <taxon>Deinococcus</taxon>
    </lineage>
</organism>
<sequence length="51" mass="6131">MEFVFDPAQGLIITALTNRGTVLPLKGRVRRQIERARRHRRSRRRIQEDFL</sequence>
<proteinExistence type="predicted"/>
<gene>
    <name evidence="1" type="ORF">ACFP90_02390</name>
</gene>
<reference evidence="2" key="1">
    <citation type="journal article" date="2019" name="Int. J. Syst. Evol. Microbiol.">
        <title>The Global Catalogue of Microorganisms (GCM) 10K type strain sequencing project: providing services to taxonomists for standard genome sequencing and annotation.</title>
        <authorList>
            <consortium name="The Broad Institute Genomics Platform"/>
            <consortium name="The Broad Institute Genome Sequencing Center for Infectious Disease"/>
            <person name="Wu L."/>
            <person name="Ma J."/>
        </authorList>
    </citation>
    <scope>NUCLEOTIDE SEQUENCE [LARGE SCALE GENOMIC DNA]</scope>
    <source>
        <strain evidence="2">CCUG 63830</strain>
    </source>
</reference>
<comment type="caution">
    <text evidence="1">The sequence shown here is derived from an EMBL/GenBank/DDBJ whole genome shotgun (WGS) entry which is preliminary data.</text>
</comment>
<protein>
    <submittedName>
        <fullName evidence="1">Uncharacterized protein</fullName>
    </submittedName>
</protein>